<evidence type="ECO:0000256" key="3">
    <source>
        <dbReference type="ARBA" id="ARBA00022741"/>
    </source>
</evidence>
<dbReference type="InterPro" id="IPR011527">
    <property type="entry name" value="ABC1_TM_dom"/>
</dbReference>
<feature type="compositionally biased region" description="Polar residues" evidence="7">
    <location>
        <begin position="1"/>
        <end position="10"/>
    </location>
</feature>
<dbReference type="InterPro" id="IPR027417">
    <property type="entry name" value="P-loop_NTPase"/>
</dbReference>
<evidence type="ECO:0000256" key="7">
    <source>
        <dbReference type="SAM" id="MobiDB-lite"/>
    </source>
</evidence>
<feature type="transmembrane region" description="Helical" evidence="8">
    <location>
        <begin position="90"/>
        <end position="113"/>
    </location>
</feature>
<gene>
    <name evidence="11" type="ORF">BMON_1598</name>
</gene>
<evidence type="ECO:0000259" key="9">
    <source>
        <dbReference type="PROSITE" id="PS50893"/>
    </source>
</evidence>
<dbReference type="EC" id="3.6.3.42" evidence="11"/>
<dbReference type="Gene3D" id="3.40.50.300">
    <property type="entry name" value="P-loop containing nucleotide triphosphate hydrolases"/>
    <property type="match status" value="1"/>
</dbReference>
<dbReference type="GO" id="GO:0034040">
    <property type="term" value="F:ATPase-coupled lipid transmembrane transporter activity"/>
    <property type="evidence" value="ECO:0007669"/>
    <property type="project" value="TreeGrafter"/>
</dbReference>
<dbReference type="InterPro" id="IPR017871">
    <property type="entry name" value="ABC_transporter-like_CS"/>
</dbReference>
<dbReference type="GO" id="GO:0005886">
    <property type="term" value="C:plasma membrane"/>
    <property type="evidence" value="ECO:0007669"/>
    <property type="project" value="UniProtKB-SubCell"/>
</dbReference>
<dbReference type="PANTHER" id="PTHR24221:SF653">
    <property type="entry name" value="TRANSPORT ATP-BINDING PROTEIN CYDC"/>
    <property type="match status" value="1"/>
</dbReference>
<dbReference type="PROSITE" id="PS00211">
    <property type="entry name" value="ABC_TRANSPORTER_1"/>
    <property type="match status" value="1"/>
</dbReference>
<evidence type="ECO:0000256" key="2">
    <source>
        <dbReference type="ARBA" id="ARBA00022692"/>
    </source>
</evidence>
<dbReference type="PANTHER" id="PTHR24221">
    <property type="entry name" value="ATP-BINDING CASSETTE SUB-FAMILY B"/>
    <property type="match status" value="1"/>
</dbReference>
<dbReference type="GO" id="GO:0045454">
    <property type="term" value="P:cell redox homeostasis"/>
    <property type="evidence" value="ECO:0007669"/>
    <property type="project" value="InterPro"/>
</dbReference>
<dbReference type="InterPro" id="IPR014223">
    <property type="entry name" value="ABC_CydC/D"/>
</dbReference>
<feature type="transmembrane region" description="Helical" evidence="8">
    <location>
        <begin position="346"/>
        <end position="369"/>
    </location>
</feature>
<feature type="transmembrane region" description="Helical" evidence="8">
    <location>
        <begin position="231"/>
        <end position="252"/>
    </location>
</feature>
<feature type="transmembrane region" description="Helical" evidence="8">
    <location>
        <begin position="316"/>
        <end position="340"/>
    </location>
</feature>
<evidence type="ECO:0000256" key="8">
    <source>
        <dbReference type="SAM" id="Phobius"/>
    </source>
</evidence>
<dbReference type="GO" id="GO:0005524">
    <property type="term" value="F:ATP binding"/>
    <property type="evidence" value="ECO:0007669"/>
    <property type="project" value="UniProtKB-KW"/>
</dbReference>
<dbReference type="GO" id="GO:0140359">
    <property type="term" value="F:ABC-type transporter activity"/>
    <property type="evidence" value="ECO:0007669"/>
    <property type="project" value="InterPro"/>
</dbReference>
<keyword evidence="12" id="KW-1185">Reference proteome</keyword>
<dbReference type="NCBIfam" id="TIGR02868">
    <property type="entry name" value="CydC"/>
    <property type="match status" value="1"/>
</dbReference>
<dbReference type="AlphaFoldDB" id="A0A087C4Y3"/>
<dbReference type="InterPro" id="IPR036640">
    <property type="entry name" value="ABC1_TM_sf"/>
</dbReference>
<keyword evidence="3" id="KW-0547">Nucleotide-binding</keyword>
<sequence>MTETPMTATMGTKAADENVAGAGPQPHTATRHATPQDGSTSSTGQYSAVNGSDETNEDRTRPGLRRYLRVWRHDHWFWPYLKQNRVRLTLIFLLGALTFVCGAGLMFTSGFLISRSARHPYNILMVYVPIVLTRAFGLGRPTFTYLERIQSHNWVLHVVSKLRVQLYRTLSRDAAFLTEHERTGSVLGVLADDLDHLENFYLRTIFPAVVAYIMWVAVTVAVGVFSWPTSALMFLLLALVLVLAPMVSLGFADGRYHREKVARQEEYTRVTEGFLGLSDWVITHRSDEFAAAGASQFTTIAASRRERETFERHRNLAIQLVFGIAAVGLIVGSALFLTGTTAHADFAAAVVLSLFPLIDCFIVVAQAAAEIPLYTDSLSHLNALTDRVESHRPVDVPQRRLDGPVRTIDFDHVTFAYTPDDPPLLDDFTLHITTGQKVALLGPSGEGKTTILQLLLGDLLPQSGEIRVNGIPVRALQDARSAIFGYLNQAPFVFNTTIAANIRLGVPEASDARLWKALEDVRLDAQVKAMPGGLDAPVDESGQRLSGGQRQRLALARILVKDTPVILLDEPTIGLDPITERDVMTVILRASASRTLLWVTHHLQGLEQADCIVFLEHGRIVMQGKPAELYRMNARFRALYHLDVGESDGD</sequence>
<feature type="domain" description="ABC transmembrane type-1" evidence="10">
    <location>
        <begin position="90"/>
        <end position="355"/>
    </location>
</feature>
<evidence type="ECO:0000256" key="6">
    <source>
        <dbReference type="ARBA" id="ARBA00023136"/>
    </source>
</evidence>
<reference evidence="11 12" key="1">
    <citation type="submission" date="2014-03" db="EMBL/GenBank/DDBJ databases">
        <title>Genomics of Bifidobacteria.</title>
        <authorList>
            <person name="Ventura M."/>
            <person name="Milani C."/>
            <person name="Lugli G.A."/>
        </authorList>
    </citation>
    <scope>NUCLEOTIDE SEQUENCE [LARGE SCALE GENOMIC DNA]</scope>
    <source>
        <strain evidence="11 12">DSM 21395</strain>
    </source>
</reference>
<protein>
    <submittedName>
        <fullName evidence="11">CydC, cytochrome D ABC transporter ATP-binding and permease component</fullName>
        <ecNumber evidence="11">3.6.3.42</ecNumber>
    </submittedName>
</protein>
<accession>A0A087C4Y3</accession>
<dbReference type="SUPFAM" id="SSF90123">
    <property type="entry name" value="ABC transporter transmembrane region"/>
    <property type="match status" value="1"/>
</dbReference>
<dbReference type="EMBL" id="JGZE01000004">
    <property type="protein sequence ID" value="KFI78333.1"/>
    <property type="molecule type" value="Genomic_DNA"/>
</dbReference>
<dbReference type="SUPFAM" id="SSF52540">
    <property type="entry name" value="P-loop containing nucleoside triphosphate hydrolases"/>
    <property type="match status" value="1"/>
</dbReference>
<dbReference type="PROSITE" id="PS50929">
    <property type="entry name" value="ABC_TM1F"/>
    <property type="match status" value="1"/>
</dbReference>
<proteinExistence type="predicted"/>
<keyword evidence="6 8" id="KW-0472">Membrane</keyword>
<feature type="region of interest" description="Disordered" evidence="7">
    <location>
        <begin position="1"/>
        <end position="59"/>
    </location>
</feature>
<comment type="caution">
    <text evidence="11">The sequence shown here is derived from an EMBL/GenBank/DDBJ whole genome shotgun (WGS) entry which is preliminary data.</text>
</comment>
<dbReference type="InterPro" id="IPR003439">
    <property type="entry name" value="ABC_transporter-like_ATP-bd"/>
</dbReference>
<dbReference type="Gene3D" id="1.20.1560.10">
    <property type="entry name" value="ABC transporter type 1, transmembrane domain"/>
    <property type="match status" value="1"/>
</dbReference>
<dbReference type="eggNOG" id="COG4987">
    <property type="taxonomic scope" value="Bacteria"/>
</dbReference>
<evidence type="ECO:0000259" key="10">
    <source>
        <dbReference type="PROSITE" id="PS50929"/>
    </source>
</evidence>
<dbReference type="GO" id="GO:0034775">
    <property type="term" value="P:glutathione transmembrane transport"/>
    <property type="evidence" value="ECO:0007669"/>
    <property type="project" value="InterPro"/>
</dbReference>
<evidence type="ECO:0000313" key="11">
    <source>
        <dbReference type="EMBL" id="KFI78333.1"/>
    </source>
</evidence>
<evidence type="ECO:0000256" key="4">
    <source>
        <dbReference type="ARBA" id="ARBA00022840"/>
    </source>
</evidence>
<organism evidence="11 12">
    <name type="scientific">Bifidobacterium mongoliense DSM 21395</name>
    <dbReference type="NCBI Taxonomy" id="1437603"/>
    <lineage>
        <taxon>Bacteria</taxon>
        <taxon>Bacillati</taxon>
        <taxon>Actinomycetota</taxon>
        <taxon>Actinomycetes</taxon>
        <taxon>Bifidobacteriales</taxon>
        <taxon>Bifidobacteriaceae</taxon>
        <taxon>Bifidobacterium</taxon>
    </lineage>
</organism>
<feature type="compositionally biased region" description="Polar residues" evidence="7">
    <location>
        <begin position="27"/>
        <end position="53"/>
    </location>
</feature>
<keyword evidence="5 8" id="KW-1133">Transmembrane helix</keyword>
<name>A0A087C4Y3_9BIFI</name>
<dbReference type="InterPro" id="IPR003593">
    <property type="entry name" value="AAA+_ATPase"/>
</dbReference>
<keyword evidence="11" id="KW-0378">Hydrolase</keyword>
<dbReference type="Pfam" id="PF00005">
    <property type="entry name" value="ABC_tran"/>
    <property type="match status" value="1"/>
</dbReference>
<comment type="subcellular location">
    <subcellularLocation>
        <location evidence="1">Cell membrane</location>
        <topology evidence="1">Multi-pass membrane protein</topology>
    </subcellularLocation>
</comment>
<dbReference type="STRING" id="1437603.GCA_000771525_01541"/>
<evidence type="ECO:0000256" key="1">
    <source>
        <dbReference type="ARBA" id="ARBA00004651"/>
    </source>
</evidence>
<evidence type="ECO:0000256" key="5">
    <source>
        <dbReference type="ARBA" id="ARBA00022989"/>
    </source>
</evidence>
<evidence type="ECO:0000313" key="12">
    <source>
        <dbReference type="Proteomes" id="UP000029082"/>
    </source>
</evidence>
<keyword evidence="4 11" id="KW-0067">ATP-binding</keyword>
<feature type="transmembrane region" description="Helical" evidence="8">
    <location>
        <begin position="205"/>
        <end position="225"/>
    </location>
</feature>
<dbReference type="GO" id="GO:0016887">
    <property type="term" value="F:ATP hydrolysis activity"/>
    <property type="evidence" value="ECO:0007669"/>
    <property type="project" value="InterPro"/>
</dbReference>
<feature type="domain" description="ABC transporter" evidence="9">
    <location>
        <begin position="408"/>
        <end position="642"/>
    </location>
</feature>
<dbReference type="InterPro" id="IPR039421">
    <property type="entry name" value="Type_1_exporter"/>
</dbReference>
<dbReference type="Proteomes" id="UP000029082">
    <property type="component" value="Unassembled WGS sequence"/>
</dbReference>
<keyword evidence="2 8" id="KW-0812">Transmembrane</keyword>
<feature type="transmembrane region" description="Helical" evidence="8">
    <location>
        <begin position="119"/>
        <end position="138"/>
    </location>
</feature>
<dbReference type="SMART" id="SM00382">
    <property type="entry name" value="AAA"/>
    <property type="match status" value="1"/>
</dbReference>
<dbReference type="PROSITE" id="PS50893">
    <property type="entry name" value="ABC_TRANSPORTER_2"/>
    <property type="match status" value="1"/>
</dbReference>